<dbReference type="SUPFAM" id="SSF53474">
    <property type="entry name" value="alpha/beta-Hydrolases"/>
    <property type="match status" value="1"/>
</dbReference>
<accession>A0A0D2KHE6</accession>
<dbReference type="Proteomes" id="UP000053411">
    <property type="component" value="Unassembled WGS sequence"/>
</dbReference>
<feature type="region of interest" description="Disordered" evidence="2">
    <location>
        <begin position="1"/>
        <end position="20"/>
    </location>
</feature>
<dbReference type="Gene3D" id="3.40.50.1820">
    <property type="entry name" value="alpha/beta hydrolase"/>
    <property type="match status" value="1"/>
</dbReference>
<feature type="domain" description="Alpha/beta hydrolase fold-3" evidence="3">
    <location>
        <begin position="94"/>
        <end position="337"/>
    </location>
</feature>
<evidence type="ECO:0000313" key="4">
    <source>
        <dbReference type="EMBL" id="KIY02875.1"/>
    </source>
</evidence>
<dbReference type="EMBL" id="KN848063">
    <property type="protein sequence ID" value="KIY02875.1"/>
    <property type="molecule type" value="Genomic_DNA"/>
</dbReference>
<dbReference type="OrthoDB" id="408631at2759"/>
<dbReference type="RefSeq" id="XP_016636997.1">
    <property type="nucleotide sequence ID" value="XM_016771858.1"/>
</dbReference>
<dbReference type="STRING" id="1442371.A0A0D2KHE6"/>
<dbReference type="GO" id="GO:0016787">
    <property type="term" value="F:hydrolase activity"/>
    <property type="evidence" value="ECO:0007669"/>
    <property type="project" value="UniProtKB-KW"/>
</dbReference>
<dbReference type="InterPro" id="IPR050300">
    <property type="entry name" value="GDXG_lipolytic_enzyme"/>
</dbReference>
<name>A0A0D2KHE6_9EURO</name>
<gene>
    <name evidence="4" type="ORF">Z520_01340</name>
</gene>
<evidence type="ECO:0000259" key="3">
    <source>
        <dbReference type="Pfam" id="PF07859"/>
    </source>
</evidence>
<dbReference type="Pfam" id="PF07859">
    <property type="entry name" value="Abhydrolase_3"/>
    <property type="match status" value="1"/>
</dbReference>
<dbReference type="PANTHER" id="PTHR48081">
    <property type="entry name" value="AB HYDROLASE SUPERFAMILY PROTEIN C4A8.06C"/>
    <property type="match status" value="1"/>
</dbReference>
<dbReference type="AlphaFoldDB" id="A0A0D2KHE6"/>
<dbReference type="InterPro" id="IPR013094">
    <property type="entry name" value="AB_hydrolase_3"/>
</dbReference>
<evidence type="ECO:0000313" key="5">
    <source>
        <dbReference type="Proteomes" id="UP000053411"/>
    </source>
</evidence>
<sequence>MTTTPFEFTAPISDDDENSPEAISARRKELQAMEQAAIEILGPCPPDLHESTIDIPLADQGFVSHAIVIRPVSKGNNGEGHGHHQKKVKKCPLIVYMHGGSFAFGTPRFALSPARAFASYFGAVVVCPSYKLAPENPFPAPMQSAWEVVAWLSEPRNLNQGVLDRDEEGIEFDPALGFVLAGCSAGASISAVIAGIAAAARAGEGHGHAELVRGLTPRLVSPITGLFISLPHIVHRDIVPSKYASTFRSREENANAPIINAASLANSVKRLKTDFHSPWFSPLNLDLSEIKEHHPQRVYVHGGELDVLRDDAVIYERVLRDGGVAETKIDVLHGYGHVGWVSLPFPEAHTPEIKEKAMDGMAWVLGKDWDRSRPLPY</sequence>
<proteinExistence type="predicted"/>
<dbReference type="GeneID" id="27707086"/>
<reference evidence="4 5" key="1">
    <citation type="submission" date="2015-01" db="EMBL/GenBank/DDBJ databases">
        <title>The Genome Sequence of Fonsecaea multimorphosa CBS 102226.</title>
        <authorList>
            <consortium name="The Broad Institute Genomics Platform"/>
            <person name="Cuomo C."/>
            <person name="de Hoog S."/>
            <person name="Gorbushina A."/>
            <person name="Stielow B."/>
            <person name="Teixiera M."/>
            <person name="Abouelleil A."/>
            <person name="Chapman S.B."/>
            <person name="Priest M."/>
            <person name="Young S.K."/>
            <person name="Wortman J."/>
            <person name="Nusbaum C."/>
            <person name="Birren B."/>
        </authorList>
    </citation>
    <scope>NUCLEOTIDE SEQUENCE [LARGE SCALE GENOMIC DNA]</scope>
    <source>
        <strain evidence="4 5">CBS 102226</strain>
    </source>
</reference>
<organism evidence="4 5">
    <name type="scientific">Fonsecaea multimorphosa CBS 102226</name>
    <dbReference type="NCBI Taxonomy" id="1442371"/>
    <lineage>
        <taxon>Eukaryota</taxon>
        <taxon>Fungi</taxon>
        <taxon>Dikarya</taxon>
        <taxon>Ascomycota</taxon>
        <taxon>Pezizomycotina</taxon>
        <taxon>Eurotiomycetes</taxon>
        <taxon>Chaetothyriomycetidae</taxon>
        <taxon>Chaetothyriales</taxon>
        <taxon>Herpotrichiellaceae</taxon>
        <taxon>Fonsecaea</taxon>
    </lineage>
</organism>
<dbReference type="InterPro" id="IPR029058">
    <property type="entry name" value="AB_hydrolase_fold"/>
</dbReference>
<dbReference type="VEuPathDB" id="FungiDB:Z520_01340"/>
<evidence type="ECO:0000256" key="1">
    <source>
        <dbReference type="ARBA" id="ARBA00022801"/>
    </source>
</evidence>
<evidence type="ECO:0000256" key="2">
    <source>
        <dbReference type="SAM" id="MobiDB-lite"/>
    </source>
</evidence>
<keyword evidence="5" id="KW-1185">Reference proteome</keyword>
<protein>
    <recommendedName>
        <fullName evidence="3">Alpha/beta hydrolase fold-3 domain-containing protein</fullName>
    </recommendedName>
</protein>
<keyword evidence="1" id="KW-0378">Hydrolase</keyword>
<dbReference type="PANTHER" id="PTHR48081:SF3">
    <property type="entry name" value="ALPHA_BETA HYDROLASE FOLD-3 DOMAIN-CONTAINING PROTEIN"/>
    <property type="match status" value="1"/>
</dbReference>